<gene>
    <name evidence="5" type="ORF">DCW38_06030</name>
</gene>
<dbReference type="Pfam" id="PF07804">
    <property type="entry name" value="HipA_C"/>
    <property type="match status" value="1"/>
</dbReference>
<dbReference type="GO" id="GO:0005829">
    <property type="term" value="C:cytosol"/>
    <property type="evidence" value="ECO:0007669"/>
    <property type="project" value="TreeGrafter"/>
</dbReference>
<keyword evidence="2" id="KW-0808">Transferase</keyword>
<dbReference type="EMBL" id="DMZY01000180">
    <property type="protein sequence ID" value="HAV92722.1"/>
    <property type="molecule type" value="Genomic_DNA"/>
</dbReference>
<dbReference type="PANTHER" id="PTHR37419:SF1">
    <property type="entry name" value="SERINE_THREONINE-PROTEIN KINASE TOXIN HIPA"/>
    <property type="match status" value="1"/>
</dbReference>
<evidence type="ECO:0000313" key="5">
    <source>
        <dbReference type="EMBL" id="HAV92722.1"/>
    </source>
</evidence>
<dbReference type="GO" id="GO:0004674">
    <property type="term" value="F:protein serine/threonine kinase activity"/>
    <property type="evidence" value="ECO:0007669"/>
    <property type="project" value="TreeGrafter"/>
</dbReference>
<dbReference type="PANTHER" id="PTHR37419">
    <property type="entry name" value="SERINE/THREONINE-PROTEIN KINASE TOXIN HIPA"/>
    <property type="match status" value="1"/>
</dbReference>
<keyword evidence="3" id="KW-0418">Kinase</keyword>
<dbReference type="Gene3D" id="1.10.1070.20">
    <property type="match status" value="1"/>
</dbReference>
<reference evidence="5 6" key="1">
    <citation type="journal article" date="2018" name="Nat. Biotechnol.">
        <title>A standardized bacterial taxonomy based on genome phylogeny substantially revises the tree of life.</title>
        <authorList>
            <person name="Parks D.H."/>
            <person name="Chuvochina M."/>
            <person name="Waite D.W."/>
            <person name="Rinke C."/>
            <person name="Skarshewski A."/>
            <person name="Chaumeil P.A."/>
            <person name="Hugenholtz P."/>
        </authorList>
    </citation>
    <scope>NUCLEOTIDE SEQUENCE [LARGE SCALE GENOMIC DNA]</scope>
    <source>
        <strain evidence="5">UBA9956</strain>
    </source>
</reference>
<feature type="domain" description="HipA-like C-terminal" evidence="4">
    <location>
        <begin position="53"/>
        <end position="270"/>
    </location>
</feature>
<organism evidence="5 6">
    <name type="scientific">candidate division WOR-3 bacterium</name>
    <dbReference type="NCBI Taxonomy" id="2052148"/>
    <lineage>
        <taxon>Bacteria</taxon>
        <taxon>Bacteria division WOR-3</taxon>
    </lineage>
</organism>
<sequence>MNRYCISCGLPLKGEDLMHEKCVRRVFSVSKIPSVRFSLNEISEKAQECVGKLSISGVQPKLSTKINRKNGEVEVVYAGGQFILKPQTDRFPEMPQNENMCMTIFEIAGVKTALHGIVTLRDGSSAYIVRRFDRKGNKKIHFEDLQSVIQADDKYAGSAERVGEAIRAYAKFPGLEIQNFFKIVVMNFIVGNGDGHLKNYGFLYDDDNEKVLSPCYDIVSSKLVIKNEEDSALTVNGKKNKLKADDFLRLANAMKMDESICLNIIKEVLDSRDKIMNFVEDYPFINDKKENFMIILEDGYKRLKK</sequence>
<comment type="similarity">
    <text evidence="1">Belongs to the HipA Ser/Thr kinase family.</text>
</comment>
<protein>
    <recommendedName>
        <fullName evidence="4">HipA-like C-terminal domain-containing protein</fullName>
    </recommendedName>
</protein>
<evidence type="ECO:0000259" key="4">
    <source>
        <dbReference type="Pfam" id="PF07804"/>
    </source>
</evidence>
<evidence type="ECO:0000256" key="2">
    <source>
        <dbReference type="ARBA" id="ARBA00022679"/>
    </source>
</evidence>
<dbReference type="InterPro" id="IPR052028">
    <property type="entry name" value="HipA_Ser/Thr_kinase"/>
</dbReference>
<accession>A0A350HB06</accession>
<name>A0A350HB06_UNCW3</name>
<dbReference type="AlphaFoldDB" id="A0A350HB06"/>
<dbReference type="InterPro" id="IPR012893">
    <property type="entry name" value="HipA-like_C"/>
</dbReference>
<comment type="caution">
    <text evidence="5">The sequence shown here is derived from an EMBL/GenBank/DDBJ whole genome shotgun (WGS) entry which is preliminary data.</text>
</comment>
<dbReference type="Proteomes" id="UP000264062">
    <property type="component" value="Unassembled WGS sequence"/>
</dbReference>
<evidence type="ECO:0000313" key="6">
    <source>
        <dbReference type="Proteomes" id="UP000264062"/>
    </source>
</evidence>
<evidence type="ECO:0000256" key="3">
    <source>
        <dbReference type="ARBA" id="ARBA00022777"/>
    </source>
</evidence>
<proteinExistence type="inferred from homology"/>
<evidence type="ECO:0000256" key="1">
    <source>
        <dbReference type="ARBA" id="ARBA00010164"/>
    </source>
</evidence>